<dbReference type="NCBIfam" id="TIGR04183">
    <property type="entry name" value="Por_Secre_tail"/>
    <property type="match status" value="1"/>
</dbReference>
<reference evidence="4 5" key="1">
    <citation type="journal article" date="2017" name="Infect. Genet. Evol.">
        <title>Comparative genome analysis of fish pathogen Flavobacterium columnare reveals extensive sequence diversity within the species.</title>
        <authorList>
            <person name="Kayansamruaj P."/>
            <person name="Dong H.T."/>
            <person name="Hirono I."/>
            <person name="Kondo H."/>
            <person name="Senapin S."/>
            <person name="Rodkhum C."/>
        </authorList>
    </citation>
    <scope>NUCLEOTIDE SEQUENCE [LARGE SCALE GENOMIC DNA]</scope>
    <source>
        <strain evidence="4 5">1214</strain>
    </source>
</reference>
<gene>
    <name evidence="4" type="ORF">BWK62_08000</name>
</gene>
<comment type="caution">
    <text evidence="4">The sequence shown here is derived from an EMBL/GenBank/DDBJ whole genome shotgun (WGS) entry which is preliminary data.</text>
</comment>
<dbReference type="GO" id="GO:0005975">
    <property type="term" value="P:carbohydrate metabolic process"/>
    <property type="evidence" value="ECO:0007669"/>
    <property type="project" value="UniProtKB-ARBA"/>
</dbReference>
<dbReference type="InterPro" id="IPR013320">
    <property type="entry name" value="ConA-like_dom_sf"/>
</dbReference>
<dbReference type="SUPFAM" id="SSF49899">
    <property type="entry name" value="Concanavalin A-like lectins/glucanases"/>
    <property type="match status" value="2"/>
</dbReference>
<evidence type="ECO:0000259" key="3">
    <source>
        <dbReference type="Pfam" id="PF18962"/>
    </source>
</evidence>
<proteinExistence type="predicted"/>
<dbReference type="Pfam" id="PF18962">
    <property type="entry name" value="Por_Secre_tail"/>
    <property type="match status" value="1"/>
</dbReference>
<feature type="domain" description="Secretion system C-terminal sorting" evidence="3">
    <location>
        <begin position="464"/>
        <end position="529"/>
    </location>
</feature>
<evidence type="ECO:0000313" key="4">
    <source>
        <dbReference type="EMBL" id="OWP77190.1"/>
    </source>
</evidence>
<dbReference type="EMBL" id="MTCY01000019">
    <property type="protein sequence ID" value="OWP77190.1"/>
    <property type="molecule type" value="Genomic_DNA"/>
</dbReference>
<dbReference type="Pfam" id="PF13385">
    <property type="entry name" value="Laminin_G_3"/>
    <property type="match status" value="1"/>
</dbReference>
<organism evidence="4 5">
    <name type="scientific">Flavobacterium columnare</name>
    <dbReference type="NCBI Taxonomy" id="996"/>
    <lineage>
        <taxon>Bacteria</taxon>
        <taxon>Pseudomonadati</taxon>
        <taxon>Bacteroidota</taxon>
        <taxon>Flavobacteriia</taxon>
        <taxon>Flavobacteriales</taxon>
        <taxon>Flavobacteriaceae</taxon>
        <taxon>Flavobacterium</taxon>
    </lineage>
</organism>
<dbReference type="AlphaFoldDB" id="A0A246GAQ5"/>
<accession>A0A246GAQ5</accession>
<protein>
    <recommendedName>
        <fullName evidence="3">Secretion system C-terminal sorting domain-containing protein</fullName>
    </recommendedName>
</protein>
<dbReference type="GO" id="GO:0004553">
    <property type="term" value="F:hydrolase activity, hydrolyzing O-glycosyl compounds"/>
    <property type="evidence" value="ECO:0007669"/>
    <property type="project" value="UniProtKB-ARBA"/>
</dbReference>
<name>A0A246GAQ5_9FLAO</name>
<dbReference type="Gene3D" id="2.60.120.200">
    <property type="match status" value="2"/>
</dbReference>
<dbReference type="Proteomes" id="UP000198034">
    <property type="component" value="Unassembled WGS sequence"/>
</dbReference>
<evidence type="ECO:0000313" key="5">
    <source>
        <dbReference type="Proteomes" id="UP000198034"/>
    </source>
</evidence>
<keyword evidence="1 2" id="KW-0732">Signal</keyword>
<evidence type="ECO:0000256" key="1">
    <source>
        <dbReference type="ARBA" id="ARBA00022729"/>
    </source>
</evidence>
<evidence type="ECO:0000256" key="2">
    <source>
        <dbReference type="SAM" id="SignalP"/>
    </source>
</evidence>
<dbReference type="InterPro" id="IPR026444">
    <property type="entry name" value="Secre_tail"/>
</dbReference>
<feature type="signal peptide" evidence="2">
    <location>
        <begin position="1"/>
        <end position="18"/>
    </location>
</feature>
<sequence>MKKIIQLLILSLVLATNAQTPLYHFSFDNTLSDKTNTFSFVRNPGVASTTNPTYLNSYNGSIGLQISGAFNVQANLPNLPQGNDSRTIMMRVSSFPMNNVENPFFHYGSVASTQSFGLKHDKVNGGNITSFFGGNGNQMTLNPDGMDTNSFYLLTVTYDGSVIKVYKDSKLLFNYGAALNTQGTIFKIGQFLQNVSTSNSVGFRIDDLKIFNTCLTIQQISKEYVYNSDLNNGLVAFYDFENNLNSLDGIHNLQPSGTLEYKTSIDGGQAVSFNGTSLAYNTTLNTAISQQNYTICFWEFRPYPATTAYSTSYELFGSQYFRVRQSTLRISAAYNATTSMPEIDLRNSSFLGLWKHYAITFSKLASSTNIAVYEDGILKSSSNITQAADLYKFNDKFTIGSGTDAMGNFMSVKNANLLMDKMFIYNRVLKEYEINLIKDQHQNALSYTSLSSSDFNNNSIKATLYPIPTQNILNIDIENDIKSVEIFNLQGQKIFYSNNKQINISFLNAGVYILRVEDINKGIATKHIIKN</sequence>
<feature type="chain" id="PRO_5012376862" description="Secretion system C-terminal sorting domain-containing protein" evidence="2">
    <location>
        <begin position="19"/>
        <end position="531"/>
    </location>
</feature>